<protein>
    <submittedName>
        <fullName evidence="8">IgGFc-binding protein-like</fullName>
    </submittedName>
</protein>
<dbReference type="KEGG" id="emc:129342936"/>
<dbReference type="CDD" id="cd19941">
    <property type="entry name" value="TIL"/>
    <property type="match status" value="9"/>
</dbReference>
<keyword evidence="3" id="KW-0677">Repeat</keyword>
<evidence type="ECO:0000259" key="6">
    <source>
        <dbReference type="PROSITE" id="PS51233"/>
    </source>
</evidence>
<name>A0AA97LGT3_EUBMA</name>
<dbReference type="FunFam" id="2.10.25.10:FF:000153">
    <property type="entry name" value="MUC5B isoform 1"/>
    <property type="match status" value="1"/>
</dbReference>
<dbReference type="GO" id="GO:0005576">
    <property type="term" value="C:extracellular region"/>
    <property type="evidence" value="ECO:0007669"/>
    <property type="project" value="UniProtKB-SubCell"/>
</dbReference>
<dbReference type="InterPro" id="IPR001007">
    <property type="entry name" value="VWF_dom"/>
</dbReference>
<dbReference type="Pfam" id="PF12714">
    <property type="entry name" value="TILa"/>
    <property type="match status" value="9"/>
</dbReference>
<dbReference type="InterPro" id="IPR050780">
    <property type="entry name" value="Mucin_vWF_Thrombospondin_sf"/>
</dbReference>
<dbReference type="FunFam" id="2.10.25.10:FF:000055">
    <property type="entry name" value="alpha-tectorin isoform X1"/>
    <property type="match status" value="7"/>
</dbReference>
<evidence type="ECO:0000256" key="1">
    <source>
        <dbReference type="ARBA" id="ARBA00004613"/>
    </source>
</evidence>
<gene>
    <name evidence="8" type="primary">LOC129342936</name>
</gene>
<accession>A0AA97LGT3</accession>
<dbReference type="PANTHER" id="PTHR11339:SF244">
    <property type="entry name" value="IGGFC-BINDING PROTEIN"/>
    <property type="match status" value="1"/>
</dbReference>
<evidence type="ECO:0000313" key="8">
    <source>
        <dbReference type="RefSeq" id="XP_054854869.1"/>
    </source>
</evidence>
<dbReference type="Pfam" id="PF17517">
    <property type="entry name" value="IgGFc_binding"/>
    <property type="match status" value="2"/>
</dbReference>
<dbReference type="InterPro" id="IPR036084">
    <property type="entry name" value="Ser_inhib-like_sf"/>
</dbReference>
<dbReference type="InterPro" id="IPR025615">
    <property type="entry name" value="TILa_dom"/>
</dbReference>
<dbReference type="Pfam" id="PF00094">
    <property type="entry name" value="VWD"/>
    <property type="match status" value="11"/>
</dbReference>
<dbReference type="PANTHER" id="PTHR11339">
    <property type="entry name" value="EXTRACELLULAR MATRIX GLYCOPROTEIN RELATED"/>
    <property type="match status" value="1"/>
</dbReference>
<feature type="domain" description="VWFD" evidence="6">
    <location>
        <begin position="1204"/>
        <end position="1386"/>
    </location>
</feature>
<dbReference type="SMART" id="SM00215">
    <property type="entry name" value="VWC_out"/>
    <property type="match status" value="9"/>
</dbReference>
<feature type="domain" description="VWFD" evidence="6">
    <location>
        <begin position="1621"/>
        <end position="1801"/>
    </location>
</feature>
<reference evidence="8" key="1">
    <citation type="submission" date="2025-08" db="UniProtKB">
        <authorList>
            <consortium name="RefSeq"/>
        </authorList>
    </citation>
    <scope>IDENTIFICATION</scope>
    <source>
        <tissue evidence="8">Blood</tissue>
    </source>
</reference>
<feature type="domain" description="VWFD" evidence="6">
    <location>
        <begin position="4200"/>
        <end position="4380"/>
    </location>
</feature>
<keyword evidence="2" id="KW-0964">Secreted</keyword>
<feature type="domain" description="VWFD" evidence="6">
    <location>
        <begin position="3413"/>
        <end position="3593"/>
    </location>
</feature>
<evidence type="ECO:0000256" key="4">
    <source>
        <dbReference type="ARBA" id="ARBA00023157"/>
    </source>
</evidence>
<feature type="domain" description="VWFD" evidence="6">
    <location>
        <begin position="3813"/>
        <end position="3991"/>
    </location>
</feature>
<dbReference type="RefSeq" id="XP_054854869.1">
    <property type="nucleotide sequence ID" value="XM_054998894.1"/>
</dbReference>
<dbReference type="SUPFAM" id="SSF57603">
    <property type="entry name" value="FnI-like domain"/>
    <property type="match status" value="1"/>
</dbReference>
<feature type="domain" description="VWFD" evidence="6">
    <location>
        <begin position="426"/>
        <end position="606"/>
    </location>
</feature>
<feature type="domain" description="VWFD" evidence="6">
    <location>
        <begin position="4585"/>
        <end position="4760"/>
    </location>
</feature>
<keyword evidence="7" id="KW-1185">Reference proteome</keyword>
<evidence type="ECO:0000313" key="7">
    <source>
        <dbReference type="Proteomes" id="UP001190640"/>
    </source>
</evidence>
<dbReference type="InterPro" id="IPR001846">
    <property type="entry name" value="VWF_type-D"/>
</dbReference>
<dbReference type="SMART" id="SM00216">
    <property type="entry name" value="VWD"/>
    <property type="match status" value="11"/>
</dbReference>
<dbReference type="SMART" id="SM00832">
    <property type="entry name" value="C8"/>
    <property type="match status" value="9"/>
</dbReference>
<comment type="subcellular location">
    <subcellularLocation>
        <location evidence="1">Secreted</location>
    </subcellularLocation>
</comment>
<dbReference type="Proteomes" id="UP001190640">
    <property type="component" value="Chromosome 15"/>
</dbReference>
<dbReference type="InterPro" id="IPR014853">
    <property type="entry name" value="VWF/SSPO/ZAN-like_Cys-rich_dom"/>
</dbReference>
<organism evidence="7 8">
    <name type="scientific">Eublepharis macularius</name>
    <name type="common">Leopard gecko</name>
    <name type="synonym">Cyrtodactylus macularius</name>
    <dbReference type="NCBI Taxonomy" id="481883"/>
    <lineage>
        <taxon>Eukaryota</taxon>
        <taxon>Metazoa</taxon>
        <taxon>Chordata</taxon>
        <taxon>Craniata</taxon>
        <taxon>Vertebrata</taxon>
        <taxon>Euteleostomi</taxon>
        <taxon>Lepidosauria</taxon>
        <taxon>Squamata</taxon>
        <taxon>Bifurcata</taxon>
        <taxon>Gekkota</taxon>
        <taxon>Eublepharidae</taxon>
        <taxon>Eublepharinae</taxon>
        <taxon>Eublepharis</taxon>
    </lineage>
</organism>
<dbReference type="SMART" id="SM00214">
    <property type="entry name" value="VWC"/>
    <property type="match status" value="6"/>
</dbReference>
<dbReference type="SUPFAM" id="SSF57567">
    <property type="entry name" value="Serine protease inhibitors"/>
    <property type="match status" value="9"/>
</dbReference>
<evidence type="ECO:0000256" key="3">
    <source>
        <dbReference type="ARBA" id="ARBA00022737"/>
    </source>
</evidence>
<feature type="domain" description="VWFD" evidence="6">
    <location>
        <begin position="2400"/>
        <end position="2580"/>
    </location>
</feature>
<dbReference type="Gene3D" id="2.10.25.10">
    <property type="entry name" value="Laminin"/>
    <property type="match status" value="9"/>
</dbReference>
<keyword evidence="4" id="KW-1015">Disulfide bond</keyword>
<dbReference type="Pfam" id="PF01826">
    <property type="entry name" value="TIL"/>
    <property type="match status" value="9"/>
</dbReference>
<feature type="domain" description="VWFD" evidence="6">
    <location>
        <begin position="2787"/>
        <end position="2960"/>
    </location>
</feature>
<dbReference type="InterPro" id="IPR002919">
    <property type="entry name" value="TIL_dom"/>
</dbReference>
<keyword evidence="5" id="KW-0325">Glycoprotein</keyword>
<proteinExistence type="predicted"/>
<dbReference type="InterPro" id="IPR035234">
    <property type="entry name" value="IgGFc-bd_N"/>
</dbReference>
<feature type="domain" description="VWFD" evidence="6">
    <location>
        <begin position="818"/>
        <end position="997"/>
    </location>
</feature>
<evidence type="ECO:0000256" key="2">
    <source>
        <dbReference type="ARBA" id="ARBA00022525"/>
    </source>
</evidence>
<dbReference type="PROSITE" id="PS51233">
    <property type="entry name" value="VWFD"/>
    <property type="match status" value="11"/>
</dbReference>
<feature type="domain" description="VWFD" evidence="6">
    <location>
        <begin position="2012"/>
        <end position="2190"/>
    </location>
</feature>
<dbReference type="GeneID" id="129342936"/>
<dbReference type="InterPro" id="IPR003645">
    <property type="entry name" value="Fol_N"/>
</dbReference>
<dbReference type="Pfam" id="PF08742">
    <property type="entry name" value="C8"/>
    <property type="match status" value="9"/>
</dbReference>
<dbReference type="SMART" id="SM00274">
    <property type="entry name" value="FOLN"/>
    <property type="match status" value="4"/>
</dbReference>
<sequence>MHNSWPSQPNPQFQLLITGYHPATTVTVTANKSTFRKTISVNQGQTVSVVLPTSIEMAGTDILDKTVLIQADKDISVFSFSYKTSTSGGTMVYPVQQLGTLYYVVTPAGDLSNTFKEFTVVTYQAPAKVDIHLTGAVVFRGRVYPAGSRLVANLQAFQAIELQSSVDLSGTRIESTEPVAVLSGHSCAVKNTGCDYAVEQLLPVPSWGTTFIVPPMSFQNRFDIVYIIASQKTCIKYHSGSAQSSRNVIAGQVIQLEVQASRPLYISADVGLQVLFFFTGVPTGNGAYDPFFINIPDVSSYCRLYHIDGMRNFENYAVIIAKTSETNGITLDKRAIGSILWRPVPGTEYSWAQPRLGTEARASFLEHPSTPFGLLVIGGTFYDGYGSVALCACGKPVPTCSSIQCRKKEKCEVIDGEPICVPESESTCWAQGDPHYHTFDGRNFDFMGTCTYTIAKTCGSNASLPFFSVVAKNENRGNTRVSYVGSVAVEVYNTTISVARREIGFVRVNNQRSRLPISLYDGKLRIYQSGNTVIIETDFSLKVSYDWNSYLVVKISSSFFENICGLCGNYNQNPADDFQTPSGALAPTPVEFGRSWKVEDGDRFCWDDCHGECKSCPPETANKYKAEPFCGWISKGTGGPFSQCHSVIDPNIFLENCVYDLCMNDGFKDFLCEALKNYADTCQKAGVTISDWRTPTGCSLPCPENSQYKACGSACPATCNDQATPANCSSLPCVESCQCNEGFVLDAGKCIPQSACGCIFEGKLFAPNEQFWGDDTCTRRCVCNPQSRQVTCQASSCRRGEQCRVEDGIQNCYPISYGTCSASGDPHYISFDGLRFDFQGTCMYQFTGLCENRADLVNFQVLVQNDHRGSQSVSFTRVVEINVYDTDIVISRENPGKVLVNGLLINLPYSTKSNKISLYRRGQDAVIQTDFQLTVTFDWQSRVTVTAPSTYAGALCGLCGNFNGNKQDEMTMKDGVVAPTPSAFGQSWKVREIPGCTEDDKGECSNLPAIERHQRELSRECGLILDKNGPFRECHSKVDPEGYFHDCVYDYCFFEGQQAVICQVIESYAAACQAAGATIHAWRSEAFCSLPCTQNSHYELCARGCAQTCGSLYAPVLCPAECQEGCVCDENFVLSGDQCVPISQCGCHHQGHYYTAGETFYPTCQERCLCQTGGTVKCQAFSCGPYEECKLSNGILKCHPIGNATCSASGDPHYVSFDGFRFDFQGTCTYTLVKSTTSSTTLIPFTINVENEAWGNGKVSVTKMVSVNVYNITLTLLQNKKGQVKVNGVFQPLPVTLSGGQLRAYQHGTKVVIQTDFGLYVSYDLVYDVRVTVPGSYQGQVSGLCGNYNGRKEDDLLLPDGRVVSDVAVFGAAWKVSVPGATGSCSDGCSGNNCPVCEERKKDIFKQSNYCGLLIAADGPFRACHSKVNPNVYFNNCIYDLCLGNGDSHVLCKSIESYVSSCQEAGVSVQPWRNPSFCPLSCPVNSHYEICADLCATTCARITDPRTCPETCAEGCQCDKGFFFDGLNCVTAEHCGCFQNGRYYKPNEKVLLNGCHHICTCLPGQGVICQAHSCATDETCEIRDGVVGCINKDPCKALKCRPKETCKVENNQAICVPDFTASCWGWGDPHYHTFDGVNFDFQGTCTYTIAKYCGNDSTLVPFSIDEKNDNRGNQAVSYVRLVNIYVYGYKISIYKQETGRIRLNDEITSLPVTLENGMIRIYSNGLNAILQTDFGLQVTYDWNWHLTLSIPSSYYGSMCGLCGNFNQNPADDMTYLNGTMASSIVSWASSWKVPDRDPFCWDFCRGNCPTCSENKRELYGSQQYCGVISQTTGGPFRDCHARVNPNDFFDSCIYDVCLNGGAKDILCQALEAYATTCRKAGATVYDWRTPSGCALPCPENSHYEACGNACPASCSDRTAPSSCKQPCVETCQCNDGFVLSVDKCVSVGSCGCTYNGLYYKPGEEFWADENCGSRCKCDPSLGIVVCHPAGCKANERCTVVNGVRGCNPVSFATCSASGDPHYTTFDGKRYDFMGTCVYQLAGLCSSDPTLKAFSVKVQNNNRGNTKVSYTKVVTLEVYNTTIVLSQEYPRRIQVNGIFENLPFYQESKIQAYISGAHAFIKTDFDLTVTFDWNSYVRVIVPNTYANATCGLCGNNNLNPNDDLTMKNRSQATSISQFAESWKVAEVPGCSGGCTGKDCPACEEAQKQTYKGDRYCGILIKNDGPFRRCHGTIAPESYFNDCVFDTCQYHGNHDTLCNAISIYVAACQALGIQIDEWRSGSFCSPRCSQDSHYELCGNGCPATCFGLSAPERCEVSCKEGCYCDAGFLLSAGQCVPIGNCGCVHQGKYYKKEEVFYPTASCQEQCRCTNSGVVECQNVSCGAHEECRVENGIQGCHPVGCGRCSLTGGSHYLTFDGRTYSYQGACTYTLVKVHRRDSQLVNFSVSIENERSDNGRVTSTKTVIVSFHGYTIVLERAKPWQAKVDGEIYTLPLRRDNGKLWINQEGNNIVVHSDFGLSVLYDTSSYVFISVPGNYQGYVNGLCGNFNQNKADDFILPDGKATQNVEEFGASWKVPVEGAICSDSCGEKCPVCDATKTAPFRPENSCGMIQAASGPFRECHLLVNPAEYFNRCLYDMCAADGTGQTLCQSLQAYAAACQTAGATIGAWRTNNFCPLTCPPNSHYELCTRTCDFTCTSVSTPVQCATKCFEGCQCENGYLFDGNSCVAMENCGCVHDGRYIKVGDSIILDGCLEKCTCGAWGQLICEEISCQVGEICALRNGMRGCIGQKGECILTPGARLTSFDGASGEILHKGVYEVASHCNESDPLWFRVIVVVQECGSWDLPAVSTVHVFFRGAFITLKKDKETWVNGHRVELPVAFEDVAVNLSQDGVVIDLASEVHILLRPCGEMLVQVSDTFEGKLCASCGNFNGNRVDDLRLPGGKVAGNIAEVVDAWKAKDFSGWQGMPIAPAFLIASLLPRTFSSSPLGKEFATAFMQNGLQRTSQGDFALMISGYAPDTSVTISMKRPALRAVARINDGQTLSVKIPREAEMVGTGLFDSTVIVRADKDISILSISSKPNSADTTIVYPVTSLGTEYYIITPTVGTDRYREFAIIALEEPTSIDVYPKGTVTFQGKTYYRGNKIPIALSPYQAVQLQSEVDVSGTRIVSQKPVAVYSGHTCVSRQLHCDHVSEQLLPVSSWGTTFIVPSLPFDTEYDIVYVSTSQNTRVIAQTGESRSIRNVAAARAILHGIQGSTAMSLSASSGIQVTFFSDGGTHGNLHFDPFFMAIPDVSSYCQAYNIYAHDHFENYALIIAKSSETSGITLDKRPLRNLQWSPVSGTEFSWTSHRLGQRYAVHTVEHPSSLFGLLSVGVGNEKAYGSPAVCAKDPCKTLQCRTKETCKVQNGQPSCVHEYMGTCQGSTSHDIRTFDGLIVEIQHPCTYTFVKSCSSDPNLVPFTVEEKSSHTDHKVSSKMQLTRINVYDYNITISLGEGTQIMVNDVVGSFPTTLGEGKIKISKNNGLPIIETDFGLRMMYDVDFAIVLTLPSSYYGTTCGLCGNFNEDRDDDMTYLNGTQASSIMEWASSWKVPDQNSACFEACDERQEELYSHEKYCGVINQVSGGPFGICHPTVSPSKYFRDCIHELCLNRGGKDTLCQMVEAYATACQEQGITTADWRTASDCELVHPVHWTNETLLPASRTCPDNSHFEACGSACPATCSDPSAPSTCQLPCMETCQCDKGYVLSDSKCIPVDSCGCISNGIHYMPREEFWADENCQSRCKCDPKLGRVTCWKASCKAHEKCAAVDGVRRCKGTTYSTCIGTGDPHYTTFDGKKYDFQGTCVYQMAAVCSQDPTLAPFSVTVENNHRGNKAVSFTKVVTLEVYNMTISLSQDYPRKMQVDGVFVDLPFSYENKLKVYISGVHGFIKTDFDLRVSFDWYSYARVIIPKAYANGMCGLCGNANQDASDDFTMKDGTQARDEIQFADSWKVKDVPGCSAGCTSNCQVCGEAEKKAYKSNKYCGVLVRKDGPFRQCHEAIDPMSFFDDCVFDTCLYKGHHDTLCSAISAYVTACQAQGIPVGQWRSASFCTPPCPWNSHYELCGNSCPATCQGLSAPETCDASCVEGCFCDSGFILSGDQCVPLAECGCVHRDRYYKKGQEFYPDSSCQEKCHCIDHGVVECQEFSCGAHEECRVENGIQGCHPVGYGTCIASGDPHYITFDGRSFDFHGSCTYTLAQVCTENPHLEKFSVVVENEKSNDSPSVFIRTVVVSIHGYTVVLERGMKWKAMVDGELHTLPMSRDAGKLWITQEGNNIIIKSSVGFTILYDTFSYVHVSVPSIYQGQMCGLGGNFNGNINDDFMLPNGNLAQNVVEFGTSWKVSMDDVSCSDDCGEQCPTCDAAKTSRYETSCRIILSQSGPFRDCHSFVNPDEYFSHCVYDMCAANGNGEALCRSLQAYTAVCQLNGVKTEAWRTASFCPLSCPANSHYELCTRSCDYTCAALSAPSLCTGECFEGCQCNTGYVSDGEECVSMDKCGCSYNGHYIKAGETILSGNCSEKCACHPSSRLICQKSSCGVGETCTLAGKVRNCVKQEGQCMITPGAWLTSFDGARGKLLSTGVYKLASYCDENSPSWFKVVVDISECNEDSVPAGTAIYVFFREAFITVTNHLETWVNGLLVQLPLNVSEAVSITQSEDTVVIHQSSRMQVLFRPDGEVSVRVKDSLAGKMCAPCGNFNKDISDDFRLPSGQIAGDIAEVMDAWKARDFSECY</sequence>
<evidence type="ECO:0000256" key="5">
    <source>
        <dbReference type="ARBA" id="ARBA00023180"/>
    </source>
</evidence>